<feature type="region of interest" description="Disordered" evidence="1">
    <location>
        <begin position="187"/>
        <end position="214"/>
    </location>
</feature>
<feature type="non-terminal residue" evidence="3">
    <location>
        <position position="1"/>
    </location>
</feature>
<protein>
    <recommendedName>
        <fullName evidence="2">Transposase (putative) gypsy type domain-containing protein</fullName>
    </recommendedName>
</protein>
<evidence type="ECO:0000313" key="4">
    <source>
        <dbReference type="Proteomes" id="UP000257109"/>
    </source>
</evidence>
<dbReference type="Proteomes" id="UP000257109">
    <property type="component" value="Unassembled WGS sequence"/>
</dbReference>
<proteinExistence type="predicted"/>
<evidence type="ECO:0000313" key="3">
    <source>
        <dbReference type="EMBL" id="RDX64125.1"/>
    </source>
</evidence>
<evidence type="ECO:0000259" key="2">
    <source>
        <dbReference type="Pfam" id="PF04195"/>
    </source>
</evidence>
<feature type="domain" description="Transposase (putative) gypsy type" evidence="2">
    <location>
        <begin position="32"/>
        <end position="77"/>
    </location>
</feature>
<sequence length="427" mass="47107">MVAPFEKECVCHTAQADKDDFIFMYETVFEDLGISLPFDFFFIEVLKTLRIAPSQLHPNSWGILHAFETVCRPYLGTLVAMHRMNLFLPYLESYKGSKTHYVKMLPMKDAPYYGRGAHPLVLAHAKPGTGLSSGDLSVKDQVSWGILNQLPRGVNYKEMVVTSFATDPNSYLIVIFKKSGYDLSAMIQRVPTPPPPPSPKRKVASSPHEGEGKKAKPIEAILAIEPLEIVVINVGGVTSKKIREADLDPPSLRLGVKLNAHNRELLLSTGADNSLNVVPASCTRTTAIMNALMPTLLQTEKLAWEGLWSKQEMSKLLNDNSELKRGNQANQQLLEDNTKLKGANQRQHDDLLKAQVDLSSSQVTNADLKVELSTAKVTIDSIKKTFDVMSADLSAACFKLAKVEAALASDKATLQVMKENLKKACDD</sequence>
<reference evidence="3" key="1">
    <citation type="submission" date="2018-05" db="EMBL/GenBank/DDBJ databases">
        <title>Draft genome of Mucuna pruriens seed.</title>
        <authorList>
            <person name="Nnadi N.E."/>
            <person name="Vos R."/>
            <person name="Hasami M.H."/>
            <person name="Devisetty U.K."/>
            <person name="Aguiy J.C."/>
        </authorList>
    </citation>
    <scope>NUCLEOTIDE SEQUENCE [LARGE SCALE GENOMIC DNA]</scope>
    <source>
        <strain evidence="3">JCA_2017</strain>
    </source>
</reference>
<name>A0A371EDL7_MUCPR</name>
<gene>
    <name evidence="3" type="ORF">CR513_57353</name>
</gene>
<dbReference type="Pfam" id="PF04195">
    <property type="entry name" value="Transposase_28"/>
    <property type="match status" value="1"/>
</dbReference>
<keyword evidence="4" id="KW-1185">Reference proteome</keyword>
<organism evidence="3 4">
    <name type="scientific">Mucuna pruriens</name>
    <name type="common">Velvet bean</name>
    <name type="synonym">Dolichos pruriens</name>
    <dbReference type="NCBI Taxonomy" id="157652"/>
    <lineage>
        <taxon>Eukaryota</taxon>
        <taxon>Viridiplantae</taxon>
        <taxon>Streptophyta</taxon>
        <taxon>Embryophyta</taxon>
        <taxon>Tracheophyta</taxon>
        <taxon>Spermatophyta</taxon>
        <taxon>Magnoliopsida</taxon>
        <taxon>eudicotyledons</taxon>
        <taxon>Gunneridae</taxon>
        <taxon>Pentapetalae</taxon>
        <taxon>rosids</taxon>
        <taxon>fabids</taxon>
        <taxon>Fabales</taxon>
        <taxon>Fabaceae</taxon>
        <taxon>Papilionoideae</taxon>
        <taxon>50 kb inversion clade</taxon>
        <taxon>NPAAA clade</taxon>
        <taxon>indigoferoid/millettioid clade</taxon>
        <taxon>Phaseoleae</taxon>
        <taxon>Mucuna</taxon>
    </lineage>
</organism>
<dbReference type="AlphaFoldDB" id="A0A371EDL7"/>
<dbReference type="EMBL" id="QJKJ01014547">
    <property type="protein sequence ID" value="RDX64125.1"/>
    <property type="molecule type" value="Genomic_DNA"/>
</dbReference>
<dbReference type="InterPro" id="IPR007321">
    <property type="entry name" value="Transposase_28"/>
</dbReference>
<dbReference type="OrthoDB" id="1434603at2759"/>
<evidence type="ECO:0000256" key="1">
    <source>
        <dbReference type="SAM" id="MobiDB-lite"/>
    </source>
</evidence>
<accession>A0A371EDL7</accession>
<comment type="caution">
    <text evidence="3">The sequence shown here is derived from an EMBL/GenBank/DDBJ whole genome shotgun (WGS) entry which is preliminary data.</text>
</comment>